<evidence type="ECO:0000313" key="3">
    <source>
        <dbReference type="EMBL" id="MFC4408938.1"/>
    </source>
</evidence>
<evidence type="ECO:0000256" key="1">
    <source>
        <dbReference type="SAM" id="Coils"/>
    </source>
</evidence>
<accession>A0ABV8WZ72</accession>
<comment type="caution">
    <text evidence="3">The sequence shown here is derived from an EMBL/GenBank/DDBJ whole genome shotgun (WGS) entry which is preliminary data.</text>
</comment>
<evidence type="ECO:0000313" key="4">
    <source>
        <dbReference type="Proteomes" id="UP001595817"/>
    </source>
</evidence>
<proteinExistence type="predicted"/>
<evidence type="ECO:0000256" key="2">
    <source>
        <dbReference type="SAM" id="Phobius"/>
    </source>
</evidence>
<evidence type="ECO:0008006" key="5">
    <source>
        <dbReference type="Google" id="ProtNLM"/>
    </source>
</evidence>
<organism evidence="3 4">
    <name type="scientific">Chungangia koreensis</name>
    <dbReference type="NCBI Taxonomy" id="752657"/>
    <lineage>
        <taxon>Bacteria</taxon>
        <taxon>Bacillati</taxon>
        <taxon>Bacillota</taxon>
        <taxon>Bacilli</taxon>
        <taxon>Lactobacillales</taxon>
        <taxon>Chungangia</taxon>
    </lineage>
</organism>
<feature type="transmembrane region" description="Helical" evidence="2">
    <location>
        <begin position="6"/>
        <end position="30"/>
    </location>
</feature>
<sequence length="76" mass="8869">MSSVTLFGLLPLLMSLLPIIVFVLIVIFVVKTVKRFEQRADEKLTLERENNRLLQSKVNDLEERLVVIEKMLKEVE</sequence>
<keyword evidence="2" id="KW-0812">Transmembrane</keyword>
<gene>
    <name evidence="3" type="ORF">ACFOZY_00670</name>
</gene>
<keyword evidence="1" id="KW-0175">Coiled coil</keyword>
<protein>
    <recommendedName>
        <fullName evidence="5">Phage shock protein B</fullName>
    </recommendedName>
</protein>
<reference evidence="4" key="1">
    <citation type="journal article" date="2019" name="Int. J. Syst. Evol. Microbiol.">
        <title>The Global Catalogue of Microorganisms (GCM) 10K type strain sequencing project: providing services to taxonomists for standard genome sequencing and annotation.</title>
        <authorList>
            <consortium name="The Broad Institute Genomics Platform"/>
            <consortium name="The Broad Institute Genome Sequencing Center for Infectious Disease"/>
            <person name="Wu L."/>
            <person name="Ma J."/>
        </authorList>
    </citation>
    <scope>NUCLEOTIDE SEQUENCE [LARGE SCALE GENOMIC DNA]</scope>
    <source>
        <strain evidence="4">CCUG 59778</strain>
    </source>
</reference>
<feature type="coiled-coil region" evidence="1">
    <location>
        <begin position="44"/>
        <end position="71"/>
    </location>
</feature>
<dbReference type="RefSeq" id="WP_378151165.1">
    <property type="nucleotide sequence ID" value="NZ_JBHSEC010000001.1"/>
</dbReference>
<dbReference type="Proteomes" id="UP001595817">
    <property type="component" value="Unassembled WGS sequence"/>
</dbReference>
<name>A0ABV8WZ72_9LACT</name>
<keyword evidence="4" id="KW-1185">Reference proteome</keyword>
<keyword evidence="2" id="KW-0472">Membrane</keyword>
<dbReference type="EMBL" id="JBHSEC010000001">
    <property type="protein sequence ID" value="MFC4408938.1"/>
    <property type="molecule type" value="Genomic_DNA"/>
</dbReference>
<keyword evidence="2" id="KW-1133">Transmembrane helix</keyword>